<name>A0A423VQN9_9PEZI</name>
<keyword evidence="2" id="KW-1185">Reference proteome</keyword>
<protein>
    <submittedName>
        <fullName evidence="1">Uncharacterized protein</fullName>
    </submittedName>
</protein>
<sequence length="268" mass="30041">MILRLIPSVRANTCPLRTILTLRARPTPTCCAQSRLAGVKLPQQQFVRRASSLPKTEPKRAQPKPKYGYIEAGQPLWQIIGLTAASTVPFLTVWYLTSPMAVWIHLRTPNHLRTDRRLAARYLLALPADAELAITTMGALGRPRVTHVRVWDLWPAGAPAPPPAPSAGGGFPWETAAASPGEMGMRITGRTTTGGRRWGLVNYVRDGASVARENARRRGTRWWWTVFFRRAVTGFRIEDETTTGRREAKYDWEGVARQIRQRARLEGL</sequence>
<accession>A0A423VQN9</accession>
<dbReference type="Proteomes" id="UP000283895">
    <property type="component" value="Unassembled WGS sequence"/>
</dbReference>
<dbReference type="AlphaFoldDB" id="A0A423VQN9"/>
<evidence type="ECO:0000313" key="1">
    <source>
        <dbReference type="EMBL" id="ROV93361.1"/>
    </source>
</evidence>
<dbReference type="OrthoDB" id="2386090at2759"/>
<evidence type="ECO:0000313" key="2">
    <source>
        <dbReference type="Proteomes" id="UP000283895"/>
    </source>
</evidence>
<gene>
    <name evidence="1" type="ORF">VMCG_08442</name>
</gene>
<comment type="caution">
    <text evidence="1">The sequence shown here is derived from an EMBL/GenBank/DDBJ whole genome shotgun (WGS) entry which is preliminary data.</text>
</comment>
<dbReference type="EMBL" id="LKEA01000045">
    <property type="protein sequence ID" value="ROV93361.1"/>
    <property type="molecule type" value="Genomic_DNA"/>
</dbReference>
<organism evidence="1 2">
    <name type="scientific">Cytospora schulzeri</name>
    <dbReference type="NCBI Taxonomy" id="448051"/>
    <lineage>
        <taxon>Eukaryota</taxon>
        <taxon>Fungi</taxon>
        <taxon>Dikarya</taxon>
        <taxon>Ascomycota</taxon>
        <taxon>Pezizomycotina</taxon>
        <taxon>Sordariomycetes</taxon>
        <taxon>Sordariomycetidae</taxon>
        <taxon>Diaporthales</taxon>
        <taxon>Cytosporaceae</taxon>
        <taxon>Cytospora</taxon>
    </lineage>
</organism>
<reference evidence="1 2" key="1">
    <citation type="submission" date="2015-09" db="EMBL/GenBank/DDBJ databases">
        <title>Host preference determinants of Valsa canker pathogens revealed by comparative genomics.</title>
        <authorList>
            <person name="Yin Z."/>
            <person name="Huang L."/>
        </authorList>
    </citation>
    <scope>NUCLEOTIDE SEQUENCE [LARGE SCALE GENOMIC DNA]</scope>
    <source>
        <strain evidence="1 2">03-1</strain>
    </source>
</reference>
<proteinExistence type="predicted"/>